<dbReference type="PANTHER" id="PTHR30399:SF1">
    <property type="entry name" value="UTP PYROPHOSPHATASE"/>
    <property type="match status" value="1"/>
</dbReference>
<proteinExistence type="predicted"/>
<comment type="caution">
    <text evidence="2">The sequence shown here is derived from an EMBL/GenBank/DDBJ whole genome shotgun (WGS) entry which is preliminary data.</text>
</comment>
<dbReference type="EMBL" id="QRWX01000002">
    <property type="protein sequence ID" value="RGT56436.1"/>
    <property type="molecule type" value="Genomic_DNA"/>
</dbReference>
<dbReference type="Proteomes" id="UP000284731">
    <property type="component" value="Unassembled WGS sequence"/>
</dbReference>
<name>A0A412PFM0_9FIRM</name>
<gene>
    <name evidence="2" type="ORF">DWX20_06435</name>
</gene>
<dbReference type="CDD" id="cd07344">
    <property type="entry name" value="M48_yhfN_like"/>
    <property type="match status" value="1"/>
</dbReference>
<reference evidence="2 3" key="1">
    <citation type="submission" date="2018-08" db="EMBL/GenBank/DDBJ databases">
        <title>A genome reference for cultivated species of the human gut microbiota.</title>
        <authorList>
            <person name="Zou Y."/>
            <person name="Xue W."/>
            <person name="Luo G."/>
        </authorList>
    </citation>
    <scope>NUCLEOTIDE SEQUENCE [LARGE SCALE GENOMIC DNA]</scope>
    <source>
        <strain evidence="2 3">AF18-46</strain>
    </source>
</reference>
<protein>
    <submittedName>
        <fullName evidence="2">DUF45 domain-containing protein</fullName>
    </submittedName>
</protein>
<sequence length="228" mass="27715">MRQVNIGGELRNFVVEHKRNKRMYLRVKDDGTLFVTCPRYVSEQEILSFIFEKEEWILKVSKKERKKNRYLLDGTNRKEACWLGKVYPVEFIISKQCFMAVEDERIVFYLPEIRDDIIRDIFYRTGNLQLKLMVEERRKEWDNHICLANYRNLPRITLKYMTSRWGSYSPMTHHISLSSRLIHFPVVCLDYVLLHEYAHILEGNHSKRFYDIIRIYMPEYKEYSDLLK</sequence>
<evidence type="ECO:0000259" key="1">
    <source>
        <dbReference type="Pfam" id="PF01863"/>
    </source>
</evidence>
<dbReference type="Gene3D" id="3.30.2010.10">
    <property type="entry name" value="Metalloproteases ('zincins'), catalytic domain"/>
    <property type="match status" value="1"/>
</dbReference>
<evidence type="ECO:0000313" key="3">
    <source>
        <dbReference type="Proteomes" id="UP000284731"/>
    </source>
</evidence>
<dbReference type="InterPro" id="IPR053136">
    <property type="entry name" value="UTP_pyrophosphatase-like"/>
</dbReference>
<evidence type="ECO:0000313" key="2">
    <source>
        <dbReference type="EMBL" id="RGT56436.1"/>
    </source>
</evidence>
<organism evidence="2 3">
    <name type="scientific">Solobacterium moorei</name>
    <dbReference type="NCBI Taxonomy" id="102148"/>
    <lineage>
        <taxon>Bacteria</taxon>
        <taxon>Bacillati</taxon>
        <taxon>Bacillota</taxon>
        <taxon>Erysipelotrichia</taxon>
        <taxon>Erysipelotrichales</taxon>
        <taxon>Erysipelotrichaceae</taxon>
        <taxon>Solobacterium</taxon>
    </lineage>
</organism>
<feature type="domain" description="YgjP-like metallopeptidase" evidence="1">
    <location>
        <begin position="21"/>
        <end position="228"/>
    </location>
</feature>
<accession>A0A412PFM0</accession>
<dbReference type="PANTHER" id="PTHR30399">
    <property type="entry name" value="UNCHARACTERIZED PROTEIN YGJP"/>
    <property type="match status" value="1"/>
</dbReference>
<dbReference type="InterPro" id="IPR002725">
    <property type="entry name" value="YgjP-like_metallopeptidase"/>
</dbReference>
<dbReference type="RefSeq" id="WP_118764894.1">
    <property type="nucleotide sequence ID" value="NZ_CABJCF010000002.1"/>
</dbReference>
<dbReference type="Pfam" id="PF01863">
    <property type="entry name" value="YgjP-like"/>
    <property type="match status" value="1"/>
</dbReference>
<dbReference type="AlphaFoldDB" id="A0A412PFM0"/>